<dbReference type="Proteomes" id="UP000304148">
    <property type="component" value="Chromosome"/>
</dbReference>
<dbReference type="AlphaFoldDB" id="A0A383RF37"/>
<accession>A0A383RF37</accession>
<sequence length="56" mass="6355">MNSTFDFISMPPASLYYFHLYAPGHTVIRGELKVGRLKEVLSELKELLEGLSNTLQ</sequence>
<evidence type="ECO:0000313" key="1">
    <source>
        <dbReference type="EMBL" id="SYX85608.1"/>
    </source>
</evidence>
<protein>
    <submittedName>
        <fullName evidence="1">Uncharacterized protein</fullName>
    </submittedName>
</protein>
<gene>
    <name evidence="1" type="ORF">PBLR_14030</name>
</gene>
<name>A0A383RF37_PAEAL</name>
<dbReference type="EMBL" id="LS992241">
    <property type="protein sequence ID" value="SYX85608.1"/>
    <property type="molecule type" value="Genomic_DNA"/>
</dbReference>
<proteinExistence type="predicted"/>
<reference evidence="2" key="1">
    <citation type="submission" date="2018-08" db="EMBL/GenBank/DDBJ databases">
        <authorList>
            <person name="Chevrot R."/>
        </authorList>
    </citation>
    <scope>NUCLEOTIDE SEQUENCE [LARGE SCALE GENOMIC DNA]</scope>
</reference>
<organism evidence="1 2">
    <name type="scientific">Paenibacillus alvei</name>
    <name type="common">Bacillus alvei</name>
    <dbReference type="NCBI Taxonomy" id="44250"/>
    <lineage>
        <taxon>Bacteria</taxon>
        <taxon>Bacillati</taxon>
        <taxon>Bacillota</taxon>
        <taxon>Bacilli</taxon>
        <taxon>Bacillales</taxon>
        <taxon>Paenibacillaceae</taxon>
        <taxon>Paenibacillus</taxon>
    </lineage>
</organism>
<evidence type="ECO:0000313" key="2">
    <source>
        <dbReference type="Proteomes" id="UP000304148"/>
    </source>
</evidence>